<accession>A0A819U512</accession>
<evidence type="ECO:0000313" key="1">
    <source>
        <dbReference type="EMBL" id="CAF4091670.1"/>
    </source>
</evidence>
<proteinExistence type="predicted"/>
<comment type="caution">
    <text evidence="1">The sequence shown here is derived from an EMBL/GenBank/DDBJ whole genome shotgun (WGS) entry which is preliminary data.</text>
</comment>
<feature type="non-terminal residue" evidence="1">
    <location>
        <position position="1"/>
    </location>
</feature>
<reference evidence="1" key="1">
    <citation type="submission" date="2021-02" db="EMBL/GenBank/DDBJ databases">
        <authorList>
            <person name="Nowell W R."/>
        </authorList>
    </citation>
    <scope>NUCLEOTIDE SEQUENCE</scope>
</reference>
<sequence length="16" mass="1986">STFNNEEFQERLMNIN</sequence>
<name>A0A819U512_9BILA</name>
<organism evidence="1 2">
    <name type="scientific">Rotaria sordida</name>
    <dbReference type="NCBI Taxonomy" id="392033"/>
    <lineage>
        <taxon>Eukaryota</taxon>
        <taxon>Metazoa</taxon>
        <taxon>Spiralia</taxon>
        <taxon>Gnathifera</taxon>
        <taxon>Rotifera</taxon>
        <taxon>Eurotatoria</taxon>
        <taxon>Bdelloidea</taxon>
        <taxon>Philodinida</taxon>
        <taxon>Philodinidae</taxon>
        <taxon>Rotaria</taxon>
    </lineage>
</organism>
<gene>
    <name evidence="1" type="ORF">JBS370_LOCUS31273</name>
</gene>
<dbReference type="AlphaFoldDB" id="A0A819U512"/>
<dbReference type="EMBL" id="CAJOBD010007627">
    <property type="protein sequence ID" value="CAF4091670.1"/>
    <property type="molecule type" value="Genomic_DNA"/>
</dbReference>
<dbReference type="Proteomes" id="UP000663836">
    <property type="component" value="Unassembled WGS sequence"/>
</dbReference>
<protein>
    <submittedName>
        <fullName evidence="1">Uncharacterized protein</fullName>
    </submittedName>
</protein>
<evidence type="ECO:0000313" key="2">
    <source>
        <dbReference type="Proteomes" id="UP000663836"/>
    </source>
</evidence>